<sequence>MYLRYHGSIYVTEVSSILCQSLVVELVGIVRLAPHRPNAICPDWALRGAQVSVETANASYPTPQSFAIGDHDPPDLDAGEMEWRCRDTCGWIEWMKPSAISHSPAPQAPIRRRLALSAHLSPHEPAHLDPTIAIPMNHEAYTSTSAHRNNDVAFSWLTPRHPIHKQLTTPYHHHHRPSQQDREFPFSTAALQCSARHQLRTRAPARGRRHLPPFYHRHPPTNYRARSRTAPPRVVLVVDEDHRHRRSTGCIAIYSVALKVTFPTPLQPPPRYLIKESVRVPVSHSRTELSKKNGTRDPSAIEEEMSPREPSGSSAAPISSRNTFTKALWLSRSSVAEVRNVVMVVGGSTLPFAVLFLKNKFTRS</sequence>
<keyword evidence="3" id="KW-1185">Reference proteome</keyword>
<dbReference type="AlphaFoldDB" id="A0A4R5XFS3"/>
<dbReference type="Proteomes" id="UP000294933">
    <property type="component" value="Unassembled WGS sequence"/>
</dbReference>
<name>A0A4R5XFS3_9AGAM</name>
<feature type="region of interest" description="Disordered" evidence="1">
    <location>
        <begin position="283"/>
        <end position="318"/>
    </location>
</feature>
<evidence type="ECO:0000256" key="1">
    <source>
        <dbReference type="SAM" id="MobiDB-lite"/>
    </source>
</evidence>
<evidence type="ECO:0000313" key="2">
    <source>
        <dbReference type="EMBL" id="TDL13490.1"/>
    </source>
</evidence>
<organism evidence="2 3">
    <name type="scientific">Rickenella mellea</name>
    <dbReference type="NCBI Taxonomy" id="50990"/>
    <lineage>
        <taxon>Eukaryota</taxon>
        <taxon>Fungi</taxon>
        <taxon>Dikarya</taxon>
        <taxon>Basidiomycota</taxon>
        <taxon>Agaricomycotina</taxon>
        <taxon>Agaricomycetes</taxon>
        <taxon>Hymenochaetales</taxon>
        <taxon>Rickenellaceae</taxon>
        <taxon>Rickenella</taxon>
    </lineage>
</organism>
<dbReference type="VEuPathDB" id="FungiDB:BD410DRAFT_877032"/>
<proteinExistence type="predicted"/>
<dbReference type="EMBL" id="ML170586">
    <property type="protein sequence ID" value="TDL13490.1"/>
    <property type="molecule type" value="Genomic_DNA"/>
</dbReference>
<gene>
    <name evidence="2" type="ORF">BD410DRAFT_877032</name>
</gene>
<accession>A0A4R5XFS3</accession>
<evidence type="ECO:0000313" key="3">
    <source>
        <dbReference type="Proteomes" id="UP000294933"/>
    </source>
</evidence>
<protein>
    <submittedName>
        <fullName evidence="2">Uncharacterized protein</fullName>
    </submittedName>
</protein>
<feature type="compositionally biased region" description="Basic and acidic residues" evidence="1">
    <location>
        <begin position="285"/>
        <end position="295"/>
    </location>
</feature>
<reference evidence="2 3" key="1">
    <citation type="submission" date="2018-06" db="EMBL/GenBank/DDBJ databases">
        <title>A transcriptomic atlas of mushroom development highlights an independent origin of complex multicellularity.</title>
        <authorList>
            <consortium name="DOE Joint Genome Institute"/>
            <person name="Krizsan K."/>
            <person name="Almasi E."/>
            <person name="Merenyi Z."/>
            <person name="Sahu N."/>
            <person name="Viragh M."/>
            <person name="Koszo T."/>
            <person name="Mondo S."/>
            <person name="Kiss B."/>
            <person name="Balint B."/>
            <person name="Kues U."/>
            <person name="Barry K."/>
            <person name="Hegedus J.C."/>
            <person name="Henrissat B."/>
            <person name="Johnson J."/>
            <person name="Lipzen A."/>
            <person name="Ohm R."/>
            <person name="Nagy I."/>
            <person name="Pangilinan J."/>
            <person name="Yan J."/>
            <person name="Xiong Y."/>
            <person name="Grigoriev I.V."/>
            <person name="Hibbett D.S."/>
            <person name="Nagy L.G."/>
        </authorList>
    </citation>
    <scope>NUCLEOTIDE SEQUENCE [LARGE SCALE GENOMIC DNA]</scope>
    <source>
        <strain evidence="2 3">SZMC22713</strain>
    </source>
</reference>